<dbReference type="Pfam" id="PF07690">
    <property type="entry name" value="MFS_1"/>
    <property type="match status" value="1"/>
</dbReference>
<dbReference type="InterPro" id="IPR001031">
    <property type="entry name" value="Thioesterase"/>
</dbReference>
<evidence type="ECO:0000256" key="1">
    <source>
        <dbReference type="ARBA" id="ARBA00001957"/>
    </source>
</evidence>
<dbReference type="InterPro" id="IPR020845">
    <property type="entry name" value="AMP-binding_CS"/>
</dbReference>
<sequence length="1767" mass="191275">MTRAELSPAQRSRLAQRFRQGAAGLSIQPRPPGTAPPLSYAQERLWFLEQYAPDTPAHTVSFAVRVDEAVDEPAMAAALRDLTARHEALRTRFAVTEDGEPQVLLDAPDAEFTVDDDPSRLQRELDRPFDLERGPLVRVLVLRLGPAESALLLTMHHSVTDGWSCDIAMEELFALYAARRTGTPARLAPLAAQYGDYARWQRERSHDGDIAYWKSRLAGLPPLDLPTDFPRPPEQRWEGAAHDVWIDAELTEALTVLGRGHGATPYMTVLAAFQVLLSRFSGQEDFAVGSPVSGRDLVELERMVGVFVNSLAMRADLSGDPTFTELLQRTRETCLDAYTHQELPFDRLVSELAVERDVSRPPVFQVLFALHNYRSGWLRTPGPALEAFPVPTVSSRFDLALYLFQTPGGLTGTFVYSTALFRAETMDRLNACFVRLLRSIAADPDVPISALELAPEEETAEVLAFGASEPPVPFTGAGTLHEAIAAQAARTPWATAVVCGDRSLTYADLDGLAGELAGRLRRLGAGPGHRVGVCLEQSAESAVAVLGVLKSGAAYLPLDPEHPKDRLAYVLADAGAELVVTEGPLLDRLPDGVSPVLVGDPASQGSSLGEDTGGAHAGPGDLAYVIYTSGTTGRPKGVAVQHREVMTYLAGAHERLGIEPGASFALLQSLAFDFAVTVFYLCLMTGGTMDLIASRTAGPDLAARFRSRPPDYLKITPSHLAALTADTPAAELLPRRLLILGGEAADGGWAGELARICPVVNHYGPTEATVGVTTYRIEGEPGGTLPIGRPLPGARVHVLDRSLRPVPVGVPGEVYLGGERLARGYLNRPGPTAGSFLPDPYGAPGARMYRTGDLARWLPSGDLEFLGRRDHQLKIRGYRVEPAEIEAVIGGSCVVVPRDGRLVAYLAGDPVPDAELRDRLGRTLPDYMIPAQFVWLEELPLKSHGKIDRDRLPEPAALPAGEYVPPATDSERAVAEIWSELLGAERVGALDDFFHLGGHSLLAMRVIARLRKAAPHRTVTVLDLFKHRTVRDLARLLDTGDSGPKRFLHRFTPPGKTTKGTLVCAPYGGGSAVIYKPLADVMPDGWQLLSIAVPGHELGEEGRPITEVADGCVAEILAGVTGPLVLYGHCGLGVMLTVEIARKLEAAGREVEAVYLGGIFPFGRPKGRLAGLSRVMERLRSDQIWANALQSAGLDIDELDPAQLKLIIDNRRKGTREAEQYFTNLFEENTERLRAPVISVAGERDPACEFYQERYREWHLLSDCVAGVVLDEAGHFYLKYRAEELATIVTGVHTAIAGDATEPLRRTERSTWWLEGLSRKDVMADEDGLALGPQPSMRRFFAVAAGQLISWTGSALTDFAIPVWIYVTTGSLANFTLFAVLGLVPGMLISPVAGAIVDRYDRRTIMILGDVAAGGVQLILGVLAWTGNLQVWHIYPLIVALSLSLTFQRFAYMSAVPQLVPKQYLGHANGVVATVTGSAMLLVPLMAVGLMSVIGLGGILVLDVVSYVAATLVALCVRFPRTMAWRRRESLIEEIKGGIRHSWGNFNFRAMLLWFAVLNVFLAPLWLMFTPLVLSFATLPDIARVSLAGGVGGLLGGLVMSVWGGPRKYRLRGVFLATLGFAVFCGVVGARSDLTLIAAGAFGMAFFMTLINGQYATIIQVKVPQRFHGRVIALNTLVAWSTLPFGYIVVVPYGSELFKRIGEATGLGSDRGIGLLYVVCGLAIAVIALVALRIRTLARFDEEVPDAMADDLVGTEALRRRLEKVAP</sequence>
<feature type="domain" description="Carrier" evidence="5">
    <location>
        <begin position="965"/>
        <end position="1041"/>
    </location>
</feature>
<dbReference type="Gene3D" id="1.20.1250.20">
    <property type="entry name" value="MFS general substrate transporter like domains"/>
    <property type="match status" value="1"/>
</dbReference>
<dbReference type="InterPro" id="IPR001242">
    <property type="entry name" value="Condensation_dom"/>
</dbReference>
<dbReference type="Pfam" id="PF00975">
    <property type="entry name" value="Thioesterase"/>
    <property type="match status" value="1"/>
</dbReference>
<keyword evidence="7" id="KW-1185">Reference proteome</keyword>
<feature type="transmembrane region" description="Helical" evidence="4">
    <location>
        <begin position="1713"/>
        <end position="1732"/>
    </location>
</feature>
<dbReference type="GO" id="GO:0005829">
    <property type="term" value="C:cytosol"/>
    <property type="evidence" value="ECO:0007669"/>
    <property type="project" value="TreeGrafter"/>
</dbReference>
<feature type="transmembrane region" description="Helical" evidence="4">
    <location>
        <begin position="1493"/>
        <end position="1517"/>
    </location>
</feature>
<protein>
    <recommendedName>
        <fullName evidence="5">Carrier domain-containing protein</fullName>
    </recommendedName>
</protein>
<dbReference type="GO" id="GO:0072330">
    <property type="term" value="P:monocarboxylic acid biosynthetic process"/>
    <property type="evidence" value="ECO:0007669"/>
    <property type="project" value="UniProtKB-ARBA"/>
</dbReference>
<dbReference type="SUPFAM" id="SSF52777">
    <property type="entry name" value="CoA-dependent acyltransferases"/>
    <property type="match status" value="2"/>
</dbReference>
<dbReference type="InterPro" id="IPR045851">
    <property type="entry name" value="AMP-bd_C_sf"/>
</dbReference>
<dbReference type="CDD" id="cd05930">
    <property type="entry name" value="A_NRPS"/>
    <property type="match status" value="1"/>
</dbReference>
<dbReference type="InterPro" id="IPR029058">
    <property type="entry name" value="AB_hydrolase_fold"/>
</dbReference>
<accession>A0A919QEC9</accession>
<dbReference type="EMBL" id="BOOA01000034">
    <property type="protein sequence ID" value="GIH25918.1"/>
    <property type="molecule type" value="Genomic_DNA"/>
</dbReference>
<dbReference type="Gene3D" id="3.40.50.980">
    <property type="match status" value="2"/>
</dbReference>
<dbReference type="Gene3D" id="3.30.300.30">
    <property type="match status" value="1"/>
</dbReference>
<dbReference type="InterPro" id="IPR006162">
    <property type="entry name" value="Ppantetheine_attach_site"/>
</dbReference>
<dbReference type="GO" id="GO:0022857">
    <property type="term" value="F:transmembrane transporter activity"/>
    <property type="evidence" value="ECO:0007669"/>
    <property type="project" value="InterPro"/>
</dbReference>
<evidence type="ECO:0000256" key="2">
    <source>
        <dbReference type="ARBA" id="ARBA00022450"/>
    </source>
</evidence>
<evidence type="ECO:0000313" key="6">
    <source>
        <dbReference type="EMBL" id="GIH25918.1"/>
    </source>
</evidence>
<feature type="transmembrane region" description="Helical" evidence="4">
    <location>
        <begin position="1636"/>
        <end position="1659"/>
    </location>
</feature>
<feature type="transmembrane region" description="Helical" evidence="4">
    <location>
        <begin position="1582"/>
        <end position="1604"/>
    </location>
</feature>
<dbReference type="InterPro" id="IPR010071">
    <property type="entry name" value="AA_adenyl_dom"/>
</dbReference>
<organism evidence="6 7">
    <name type="scientific">Acrocarpospora phusangensis</name>
    <dbReference type="NCBI Taxonomy" id="1070424"/>
    <lineage>
        <taxon>Bacteria</taxon>
        <taxon>Bacillati</taxon>
        <taxon>Actinomycetota</taxon>
        <taxon>Actinomycetes</taxon>
        <taxon>Streptosporangiales</taxon>
        <taxon>Streptosporangiaceae</taxon>
        <taxon>Acrocarpospora</taxon>
    </lineage>
</organism>
<keyword evidence="3" id="KW-0597">Phosphoprotein</keyword>
<dbReference type="Pfam" id="PF00668">
    <property type="entry name" value="Condensation"/>
    <property type="match status" value="1"/>
</dbReference>
<dbReference type="Gene3D" id="3.30.559.30">
    <property type="entry name" value="Nonribosomal peptide synthetase, condensation domain"/>
    <property type="match status" value="1"/>
</dbReference>
<evidence type="ECO:0000256" key="4">
    <source>
        <dbReference type="SAM" id="Phobius"/>
    </source>
</evidence>
<feature type="transmembrane region" description="Helical" evidence="4">
    <location>
        <begin position="1432"/>
        <end position="1452"/>
    </location>
</feature>
<dbReference type="CDD" id="cd19531">
    <property type="entry name" value="LCL_NRPS-like"/>
    <property type="match status" value="1"/>
</dbReference>
<dbReference type="InterPro" id="IPR009081">
    <property type="entry name" value="PP-bd_ACP"/>
</dbReference>
<dbReference type="GO" id="GO:0003824">
    <property type="term" value="F:catalytic activity"/>
    <property type="evidence" value="ECO:0007669"/>
    <property type="project" value="InterPro"/>
</dbReference>
<feature type="transmembrane region" description="Helical" evidence="4">
    <location>
        <begin position="1405"/>
        <end position="1426"/>
    </location>
</feature>
<feature type="transmembrane region" description="Helical" evidence="4">
    <location>
        <begin position="1372"/>
        <end position="1393"/>
    </location>
</feature>
<dbReference type="PROSITE" id="PS00455">
    <property type="entry name" value="AMP_BINDING"/>
    <property type="match status" value="1"/>
</dbReference>
<dbReference type="SUPFAM" id="SSF53474">
    <property type="entry name" value="alpha/beta-Hydrolases"/>
    <property type="match status" value="1"/>
</dbReference>
<proteinExistence type="predicted"/>
<dbReference type="Gene3D" id="3.40.50.1820">
    <property type="entry name" value="alpha/beta hydrolase"/>
    <property type="match status" value="1"/>
</dbReference>
<dbReference type="GO" id="GO:0044550">
    <property type="term" value="P:secondary metabolite biosynthetic process"/>
    <property type="evidence" value="ECO:0007669"/>
    <property type="project" value="TreeGrafter"/>
</dbReference>
<feature type="transmembrane region" description="Helical" evidence="4">
    <location>
        <begin position="1611"/>
        <end position="1630"/>
    </location>
</feature>
<keyword evidence="4" id="KW-0472">Membrane</keyword>
<dbReference type="PANTHER" id="PTHR45527">
    <property type="entry name" value="NONRIBOSOMAL PEPTIDE SYNTHETASE"/>
    <property type="match status" value="1"/>
</dbReference>
<dbReference type="SUPFAM" id="SSF103473">
    <property type="entry name" value="MFS general substrate transporter"/>
    <property type="match status" value="1"/>
</dbReference>
<reference evidence="6" key="1">
    <citation type="submission" date="2021-01" db="EMBL/GenBank/DDBJ databases">
        <title>Whole genome shotgun sequence of Acrocarpospora phusangensis NBRC 108782.</title>
        <authorList>
            <person name="Komaki H."/>
            <person name="Tamura T."/>
        </authorList>
    </citation>
    <scope>NUCLEOTIDE SEQUENCE</scope>
    <source>
        <strain evidence="6">NBRC 108782</strain>
    </source>
</reference>
<dbReference type="InterPro" id="IPR000873">
    <property type="entry name" value="AMP-dep_synth/lig_dom"/>
</dbReference>
<dbReference type="Gene3D" id="2.30.38.10">
    <property type="entry name" value="Luciferase, Domain 3"/>
    <property type="match status" value="1"/>
</dbReference>
<dbReference type="GO" id="GO:0043041">
    <property type="term" value="P:amino acid activation for nonribosomal peptide biosynthetic process"/>
    <property type="evidence" value="ECO:0007669"/>
    <property type="project" value="TreeGrafter"/>
</dbReference>
<comment type="cofactor">
    <cofactor evidence="1">
        <name>pantetheine 4'-phosphate</name>
        <dbReference type="ChEBI" id="CHEBI:47942"/>
    </cofactor>
</comment>
<keyword evidence="2" id="KW-0596">Phosphopantetheine</keyword>
<dbReference type="SUPFAM" id="SSF56801">
    <property type="entry name" value="Acetyl-CoA synthetase-like"/>
    <property type="match status" value="1"/>
</dbReference>
<dbReference type="PROSITE" id="PS00012">
    <property type="entry name" value="PHOSPHOPANTETHEINE"/>
    <property type="match status" value="1"/>
</dbReference>
<feature type="transmembrane region" description="Helical" evidence="4">
    <location>
        <begin position="1671"/>
        <end position="1693"/>
    </location>
</feature>
<dbReference type="FunFam" id="3.40.50.980:FF:000001">
    <property type="entry name" value="Non-ribosomal peptide synthetase"/>
    <property type="match status" value="1"/>
</dbReference>
<dbReference type="InterPro" id="IPR011701">
    <property type="entry name" value="MFS"/>
</dbReference>
<dbReference type="Pfam" id="PF00501">
    <property type="entry name" value="AMP-binding"/>
    <property type="match status" value="1"/>
</dbReference>
<feature type="transmembrane region" description="Helical" evidence="4">
    <location>
        <begin position="1552"/>
        <end position="1576"/>
    </location>
</feature>
<dbReference type="RefSeq" id="WP_239161849.1">
    <property type="nucleotide sequence ID" value="NZ_BOOA01000034.1"/>
</dbReference>
<feature type="transmembrane region" description="Helical" evidence="4">
    <location>
        <begin position="1464"/>
        <end position="1487"/>
    </location>
</feature>
<keyword evidence="4" id="KW-0812">Transmembrane</keyword>
<dbReference type="FunFam" id="1.10.1200.10:FF:000016">
    <property type="entry name" value="Non-ribosomal peptide synthase"/>
    <property type="match status" value="1"/>
</dbReference>
<dbReference type="PANTHER" id="PTHR45527:SF1">
    <property type="entry name" value="FATTY ACID SYNTHASE"/>
    <property type="match status" value="1"/>
</dbReference>
<dbReference type="Gene3D" id="1.10.1200.10">
    <property type="entry name" value="ACP-like"/>
    <property type="match status" value="1"/>
</dbReference>
<dbReference type="InterPro" id="IPR020806">
    <property type="entry name" value="PKS_PP-bd"/>
</dbReference>
<dbReference type="Gene3D" id="3.30.559.10">
    <property type="entry name" value="Chloramphenicol acetyltransferase-like domain"/>
    <property type="match status" value="1"/>
</dbReference>
<keyword evidence="4" id="KW-1133">Transmembrane helix</keyword>
<dbReference type="PROSITE" id="PS50075">
    <property type="entry name" value="CARRIER"/>
    <property type="match status" value="1"/>
</dbReference>
<dbReference type="Proteomes" id="UP000640052">
    <property type="component" value="Unassembled WGS sequence"/>
</dbReference>
<dbReference type="GO" id="GO:0031177">
    <property type="term" value="F:phosphopantetheine binding"/>
    <property type="evidence" value="ECO:0007669"/>
    <property type="project" value="InterPro"/>
</dbReference>
<dbReference type="SMART" id="SM00823">
    <property type="entry name" value="PKS_PP"/>
    <property type="match status" value="1"/>
</dbReference>
<dbReference type="GO" id="GO:0008610">
    <property type="term" value="P:lipid biosynthetic process"/>
    <property type="evidence" value="ECO:0007669"/>
    <property type="project" value="UniProtKB-ARBA"/>
</dbReference>
<dbReference type="FunFam" id="2.30.38.10:FF:000001">
    <property type="entry name" value="Non-ribosomal peptide synthetase PvdI"/>
    <property type="match status" value="1"/>
</dbReference>
<name>A0A919QEC9_9ACTN</name>
<evidence type="ECO:0000259" key="5">
    <source>
        <dbReference type="PROSITE" id="PS50075"/>
    </source>
</evidence>
<dbReference type="CDD" id="cd06173">
    <property type="entry name" value="MFS_MefA_like"/>
    <property type="match status" value="1"/>
</dbReference>
<dbReference type="InterPro" id="IPR023213">
    <property type="entry name" value="CAT-like_dom_sf"/>
</dbReference>
<dbReference type="Pfam" id="PF00550">
    <property type="entry name" value="PP-binding"/>
    <property type="match status" value="1"/>
</dbReference>
<evidence type="ECO:0000256" key="3">
    <source>
        <dbReference type="ARBA" id="ARBA00022553"/>
    </source>
</evidence>
<gene>
    <name evidence="6" type="ORF">Aph01nite_42280</name>
</gene>
<dbReference type="InterPro" id="IPR036259">
    <property type="entry name" value="MFS_trans_sf"/>
</dbReference>
<evidence type="ECO:0000313" key="7">
    <source>
        <dbReference type="Proteomes" id="UP000640052"/>
    </source>
</evidence>
<comment type="caution">
    <text evidence="6">The sequence shown here is derived from an EMBL/GenBank/DDBJ whole genome shotgun (WGS) entry which is preliminary data.</text>
</comment>
<dbReference type="InterPro" id="IPR036736">
    <property type="entry name" value="ACP-like_sf"/>
</dbReference>
<dbReference type="NCBIfam" id="TIGR01733">
    <property type="entry name" value="AA-adenyl-dom"/>
    <property type="match status" value="1"/>
</dbReference>